<dbReference type="Proteomes" id="UP000242877">
    <property type="component" value="Unassembled WGS sequence"/>
</dbReference>
<name>A0A168C772_9EURO</name>
<protein>
    <submittedName>
        <fullName evidence="2">Uncharacterized protein</fullName>
    </submittedName>
</protein>
<sequence length="407" mass="44609">MSNFSGQPPFTSKVGLDIWMSTRNSSMNGFTKEKWNAIGRRGDHHRGSFKLGHGCDPVFDNTPLLTPSSDVFSNSDKDTSIAADYGYLDHGRPRADSSDSESMSYGIPVGAPNAPRSLTSTAPPTPASYPVQDPFYALRPANAGDTANRFLALERSNMAKPYLDSDVYGVIGGSTSNSTPQFEEECEPFGNSNGGGAIRSSALNKHHKSKSQQALRRPGNRDEFDGAVQTLPLPTDEVACAMDQRVTSCRVSLEPRVQANTMSLLTTCLSRAAFDWVARYQFPIPRMADRPIVVCPEDRTWNEWAYLIKRLATKRRVPARIIKDGHIKALVPTMENATIIPPPGNGSVLMMEDRHILQVISAGIQVTRLIQDGSATHYLLNLYNEVAKAINESIMASMAKSNDQNTN</sequence>
<evidence type="ECO:0000313" key="3">
    <source>
        <dbReference type="Proteomes" id="UP000242877"/>
    </source>
</evidence>
<keyword evidence="3" id="KW-1185">Reference proteome</keyword>
<organism evidence="2 3">
    <name type="scientific">Ascosphaera apis ARSEF 7405</name>
    <dbReference type="NCBI Taxonomy" id="392613"/>
    <lineage>
        <taxon>Eukaryota</taxon>
        <taxon>Fungi</taxon>
        <taxon>Dikarya</taxon>
        <taxon>Ascomycota</taxon>
        <taxon>Pezizomycotina</taxon>
        <taxon>Eurotiomycetes</taxon>
        <taxon>Eurotiomycetidae</taxon>
        <taxon>Onygenales</taxon>
        <taxon>Ascosphaeraceae</taxon>
        <taxon>Ascosphaera</taxon>
    </lineage>
</organism>
<dbReference type="AlphaFoldDB" id="A0A168C772"/>
<feature type="region of interest" description="Disordered" evidence="1">
    <location>
        <begin position="89"/>
        <end position="125"/>
    </location>
</feature>
<dbReference type="VEuPathDB" id="FungiDB:AAP_01007"/>
<feature type="region of interest" description="Disordered" evidence="1">
    <location>
        <begin position="179"/>
        <end position="227"/>
    </location>
</feature>
<evidence type="ECO:0000256" key="1">
    <source>
        <dbReference type="SAM" id="MobiDB-lite"/>
    </source>
</evidence>
<reference evidence="2 3" key="1">
    <citation type="journal article" date="2016" name="Genome Biol. Evol.">
        <title>Divergent and convergent evolution of fungal pathogenicity.</title>
        <authorList>
            <person name="Shang Y."/>
            <person name="Xiao G."/>
            <person name="Zheng P."/>
            <person name="Cen K."/>
            <person name="Zhan S."/>
            <person name="Wang C."/>
        </authorList>
    </citation>
    <scope>NUCLEOTIDE SEQUENCE [LARGE SCALE GENOMIC DNA]</scope>
    <source>
        <strain evidence="2 3">ARSEF 7405</strain>
    </source>
</reference>
<dbReference type="OrthoDB" id="5369511at2759"/>
<gene>
    <name evidence="2" type="ORF">AAP_01007</name>
</gene>
<evidence type="ECO:0000313" key="2">
    <source>
        <dbReference type="EMBL" id="KZZ96234.1"/>
    </source>
</evidence>
<accession>A0A168C772</accession>
<dbReference type="EMBL" id="AZGZ01000003">
    <property type="protein sequence ID" value="KZZ96234.1"/>
    <property type="molecule type" value="Genomic_DNA"/>
</dbReference>
<comment type="caution">
    <text evidence="2">The sequence shown here is derived from an EMBL/GenBank/DDBJ whole genome shotgun (WGS) entry which is preliminary data.</text>
</comment>
<proteinExistence type="predicted"/>